<evidence type="ECO:0000313" key="2">
    <source>
        <dbReference type="Proteomes" id="UP000006502"/>
    </source>
</evidence>
<reference evidence="1 2" key="1">
    <citation type="journal article" date="2012" name="J. Bacteriol.">
        <title>Genome Sequence of "Candidatus Mycoplasma haemolamae" Strain Purdue, a Red Blood Cell Pathogen of Alpacas (Vicugna pacos) and Llamas (Lama glama).</title>
        <authorList>
            <person name="Guimaraes A.M."/>
            <person name="Toth B."/>
            <person name="Santos A.P."/>
            <person name="do Nascimento N.C."/>
            <person name="Kritchevsky J.E."/>
            <person name="Messick J.B."/>
        </authorList>
    </citation>
    <scope>NUCLEOTIDE SEQUENCE [LARGE SCALE GENOMIC DNA]</scope>
    <source>
        <strain evidence="1 2">Purdue</strain>
    </source>
</reference>
<name>I7CGH1_MYCHA</name>
<dbReference type="EMBL" id="CP003731">
    <property type="protein sequence ID" value="AFO52366.1"/>
    <property type="molecule type" value="Genomic_DNA"/>
</dbReference>
<dbReference type="STRING" id="1212765.MHLP_03930"/>
<dbReference type="HOGENOM" id="CLU_132059_0_0_14"/>
<keyword evidence="2" id="KW-1185">Reference proteome</keyword>
<proteinExistence type="predicted"/>
<gene>
    <name evidence="1" type="ordered locus">MHLP_03930</name>
</gene>
<dbReference type="KEGG" id="mhl:MHLP_03930"/>
<dbReference type="PATRIC" id="fig|1212765.3.peg.893"/>
<dbReference type="AlphaFoldDB" id="I7CGH1"/>
<organism evidence="1 2">
    <name type="scientific">Mycoplasma haematolamae (strain Purdue)</name>
    <dbReference type="NCBI Taxonomy" id="1212765"/>
    <lineage>
        <taxon>Bacteria</taxon>
        <taxon>Bacillati</taxon>
        <taxon>Mycoplasmatota</taxon>
        <taxon>Mollicutes</taxon>
        <taxon>Mycoplasmataceae</taxon>
        <taxon>Mycoplasma</taxon>
    </lineage>
</organism>
<reference evidence="2" key="2">
    <citation type="submission" date="2012-07" db="EMBL/GenBank/DDBJ databases">
        <title>Complete genome sequence of 'Candidatus Mycoplasma haemolamae'.</title>
        <authorList>
            <person name="Guimaraes A.M.S."/>
            <person name="Toth B."/>
            <person name="Santos A.P."/>
            <person name="Nascimento N.C."/>
            <person name="Sojka J.E."/>
            <person name="Messick J.B."/>
        </authorList>
    </citation>
    <scope>NUCLEOTIDE SEQUENCE [LARGE SCALE GENOMIC DNA]</scope>
    <source>
        <strain evidence="2">Purdue</strain>
    </source>
</reference>
<sequence>MGGLGKTILSIVLGGGAASTATGLILHNNGYLGGNFDSYEPKVSSGIKISPEKGKDVVFRVGINNQAPIDLECKSFNTDQYLMLGLEVNTKTSEGRNMSDFNLECSPNHGRDETFVYFSDFDGNQVGLIGFECLFKGSVEETNYPDKKIYKYECSGGNSAFKWELKPKQGNSEPYIAAVKSK</sequence>
<evidence type="ECO:0000313" key="1">
    <source>
        <dbReference type="EMBL" id="AFO52366.1"/>
    </source>
</evidence>
<dbReference type="OrthoDB" id="9804951at2"/>
<accession>I7CGH1</accession>
<dbReference type="Proteomes" id="UP000006502">
    <property type="component" value="Chromosome"/>
</dbReference>
<protein>
    <submittedName>
        <fullName evidence="1">Uncharacterized protein</fullName>
    </submittedName>
</protein>